<feature type="domain" description="Ribbon-helix-helix protein CopG" evidence="1">
    <location>
        <begin position="16"/>
        <end position="51"/>
    </location>
</feature>
<dbReference type="RefSeq" id="WP_380848609.1">
    <property type="nucleotide sequence ID" value="NZ_JBHSFP010000033.1"/>
</dbReference>
<gene>
    <name evidence="2" type="ORF">ACFO60_32775</name>
</gene>
<evidence type="ECO:0000259" key="1">
    <source>
        <dbReference type="Pfam" id="PF01402"/>
    </source>
</evidence>
<organism evidence="2 3">
    <name type="scientific">Sphaerisporangium dianthi</name>
    <dbReference type="NCBI Taxonomy" id="1436120"/>
    <lineage>
        <taxon>Bacteria</taxon>
        <taxon>Bacillati</taxon>
        <taxon>Actinomycetota</taxon>
        <taxon>Actinomycetes</taxon>
        <taxon>Streptosporangiales</taxon>
        <taxon>Streptosporangiaceae</taxon>
        <taxon>Sphaerisporangium</taxon>
    </lineage>
</organism>
<dbReference type="InterPro" id="IPR013321">
    <property type="entry name" value="Arc_rbn_hlx_hlx"/>
</dbReference>
<dbReference type="Proteomes" id="UP001596004">
    <property type="component" value="Unassembled WGS sequence"/>
</dbReference>
<evidence type="ECO:0000313" key="2">
    <source>
        <dbReference type="EMBL" id="MFC4535565.1"/>
    </source>
</evidence>
<keyword evidence="3" id="KW-1185">Reference proteome</keyword>
<dbReference type="Pfam" id="PF01402">
    <property type="entry name" value="RHH_1"/>
    <property type="match status" value="1"/>
</dbReference>
<reference evidence="3" key="1">
    <citation type="journal article" date="2019" name="Int. J. Syst. Evol. Microbiol.">
        <title>The Global Catalogue of Microorganisms (GCM) 10K type strain sequencing project: providing services to taxonomists for standard genome sequencing and annotation.</title>
        <authorList>
            <consortium name="The Broad Institute Genomics Platform"/>
            <consortium name="The Broad Institute Genome Sequencing Center for Infectious Disease"/>
            <person name="Wu L."/>
            <person name="Ma J."/>
        </authorList>
    </citation>
    <scope>NUCLEOTIDE SEQUENCE [LARGE SCALE GENOMIC DNA]</scope>
    <source>
        <strain evidence="3">CGMCC 4.7132</strain>
    </source>
</reference>
<accession>A0ABV9CQJ6</accession>
<protein>
    <submittedName>
        <fullName evidence="2">Ribbon-helix-helix domain-containing protein</fullName>
    </submittedName>
</protein>
<comment type="caution">
    <text evidence="2">The sequence shown here is derived from an EMBL/GenBank/DDBJ whole genome shotgun (WGS) entry which is preliminary data.</text>
</comment>
<dbReference type="InterPro" id="IPR002145">
    <property type="entry name" value="CopG"/>
</dbReference>
<dbReference type="EMBL" id="JBHSFP010000033">
    <property type="protein sequence ID" value="MFC4535565.1"/>
    <property type="molecule type" value="Genomic_DNA"/>
</dbReference>
<name>A0ABV9CQJ6_9ACTN</name>
<evidence type="ECO:0000313" key="3">
    <source>
        <dbReference type="Proteomes" id="UP001596004"/>
    </source>
</evidence>
<proteinExistence type="predicted"/>
<sequence>MCSFRERGGRGVAHYRISVSLSEEVLETLQQIADKHGVSVTEALRRSISAHKFLDDVKTSGNTVLLWNQATGKIQKVIE</sequence>
<dbReference type="Gene3D" id="1.10.1220.10">
    <property type="entry name" value="Met repressor-like"/>
    <property type="match status" value="1"/>
</dbReference>